<dbReference type="GO" id="GO:0070042">
    <property type="term" value="F:rRNA (uridine-N3-)-methyltransferase activity"/>
    <property type="evidence" value="ECO:0007669"/>
    <property type="project" value="InterPro"/>
</dbReference>
<dbReference type="EMBL" id="CAKMRJ010005634">
    <property type="protein sequence ID" value="CAH1450989.1"/>
    <property type="molecule type" value="Genomic_DNA"/>
</dbReference>
<evidence type="ECO:0000313" key="3">
    <source>
        <dbReference type="Proteomes" id="UP001157418"/>
    </source>
</evidence>
<dbReference type="FunFam" id="3.40.50.150:FF:000440">
    <property type="entry name" value="Os09g0479300 protein"/>
    <property type="match status" value="1"/>
</dbReference>
<name>A0AAU9PLC0_9ASTR</name>
<feature type="domain" description="25S rRNA (uridine-N(3))-methyltransferase BMT5-like" evidence="1">
    <location>
        <begin position="26"/>
        <end position="191"/>
    </location>
</feature>
<dbReference type="Pfam" id="PF10354">
    <property type="entry name" value="BMT5-like"/>
    <property type="match status" value="1"/>
</dbReference>
<dbReference type="AlphaFoldDB" id="A0AAU9PLC0"/>
<dbReference type="GO" id="GO:0005737">
    <property type="term" value="C:cytoplasm"/>
    <property type="evidence" value="ECO:0007669"/>
    <property type="project" value="TreeGrafter"/>
</dbReference>
<evidence type="ECO:0000313" key="2">
    <source>
        <dbReference type="EMBL" id="CAH1450989.1"/>
    </source>
</evidence>
<proteinExistence type="predicted"/>
<dbReference type="GO" id="GO:0070475">
    <property type="term" value="P:rRNA base methylation"/>
    <property type="evidence" value="ECO:0007669"/>
    <property type="project" value="InterPro"/>
</dbReference>
<protein>
    <recommendedName>
        <fullName evidence="1">25S rRNA (uridine-N(3))-methyltransferase BMT5-like domain-containing protein</fullName>
    </recommendedName>
</protein>
<comment type="caution">
    <text evidence="2">The sequence shown here is derived from an EMBL/GenBank/DDBJ whole genome shotgun (WGS) entry which is preliminary data.</text>
</comment>
<gene>
    <name evidence="2" type="ORF">LVIROSA_LOCUS36377</name>
</gene>
<dbReference type="Proteomes" id="UP001157418">
    <property type="component" value="Unassembled WGS sequence"/>
</dbReference>
<accession>A0AAU9PLC0</accession>
<keyword evidence="3" id="KW-1185">Reference proteome</keyword>
<sequence>MTMKRISDEDGEEKWAKHYSSNHQILLVGEGDFSFSVSLATSFGSASNIVASSLDSYDVLIKKYKRAKRNLEILDSFGAQLLHGVDSTKMKLDAYLRMRKFDRIVYNFPHAGFLGKESDHLVIMMHRSLVRGFFRNASGMLRRNGEVHVTHKTACPYYCWNIKELATQYCLTLLECVKFKIKDYPGYKNKRGDGRNPDHPFPLGKCSTFKFILSSKAKKLSTSKHRNPQQPQEIPLQRANERFAMNPFPVMMNKECFRVFKEYFNHACSSSGESHDNLPYRDQDMLKIGYERYNAENNGKPLDGYVCLVEELRKVSRQRVAFLRNWLLEIAHQYLSVQVRPEKRLA</sequence>
<dbReference type="InterPro" id="IPR019446">
    <property type="entry name" value="BMT5-like"/>
</dbReference>
<dbReference type="PANTHER" id="PTHR11538:SF26">
    <property type="entry name" value="FERREDOXIN-FOLD ANTICODON-BINDING DOMAIN-CONTAINING PROTEIN 1"/>
    <property type="match status" value="1"/>
</dbReference>
<reference evidence="2 3" key="1">
    <citation type="submission" date="2022-01" db="EMBL/GenBank/DDBJ databases">
        <authorList>
            <person name="Xiong W."/>
            <person name="Schranz E."/>
        </authorList>
    </citation>
    <scope>NUCLEOTIDE SEQUENCE [LARGE SCALE GENOMIC DNA]</scope>
</reference>
<organism evidence="2 3">
    <name type="scientific">Lactuca virosa</name>
    <dbReference type="NCBI Taxonomy" id="75947"/>
    <lineage>
        <taxon>Eukaryota</taxon>
        <taxon>Viridiplantae</taxon>
        <taxon>Streptophyta</taxon>
        <taxon>Embryophyta</taxon>
        <taxon>Tracheophyta</taxon>
        <taxon>Spermatophyta</taxon>
        <taxon>Magnoliopsida</taxon>
        <taxon>eudicotyledons</taxon>
        <taxon>Gunneridae</taxon>
        <taxon>Pentapetalae</taxon>
        <taxon>asterids</taxon>
        <taxon>campanulids</taxon>
        <taxon>Asterales</taxon>
        <taxon>Asteraceae</taxon>
        <taxon>Cichorioideae</taxon>
        <taxon>Cichorieae</taxon>
        <taxon>Lactucinae</taxon>
        <taxon>Lactuca</taxon>
    </lineage>
</organism>
<dbReference type="PANTHER" id="PTHR11538">
    <property type="entry name" value="PHENYLALANYL-TRNA SYNTHETASE"/>
    <property type="match status" value="1"/>
</dbReference>
<evidence type="ECO:0000259" key="1">
    <source>
        <dbReference type="Pfam" id="PF10354"/>
    </source>
</evidence>